<evidence type="ECO:0000259" key="5">
    <source>
        <dbReference type="PROSITE" id="PS50931"/>
    </source>
</evidence>
<dbReference type="Gene3D" id="1.10.10.10">
    <property type="entry name" value="Winged helix-like DNA-binding domain superfamily/Winged helix DNA-binding domain"/>
    <property type="match status" value="1"/>
</dbReference>
<comment type="caution">
    <text evidence="6">The sequence shown here is derived from an EMBL/GenBank/DDBJ whole genome shotgun (WGS) entry which is preliminary data.</text>
</comment>
<dbReference type="SUPFAM" id="SSF46785">
    <property type="entry name" value="Winged helix' DNA-binding domain"/>
    <property type="match status" value="1"/>
</dbReference>
<dbReference type="Pfam" id="PF00126">
    <property type="entry name" value="HTH_1"/>
    <property type="match status" value="1"/>
</dbReference>
<dbReference type="PANTHER" id="PTHR30346">
    <property type="entry name" value="TRANSCRIPTIONAL DUAL REGULATOR HCAR-RELATED"/>
    <property type="match status" value="1"/>
</dbReference>
<dbReference type="PRINTS" id="PR00039">
    <property type="entry name" value="HTHLYSR"/>
</dbReference>
<name>A0A8J6XI16_9CYAN</name>
<dbReference type="InterPro" id="IPR005119">
    <property type="entry name" value="LysR_subst-bd"/>
</dbReference>
<sequence length="324" mass="36252">MEFRHLTYFVAVAEELHFGRAAKRLYVTQQALSKQIHCLEAELEIQLFYRTKRSCQLTEAGVVFLEEARRLLDQALHAVQVTKRVARGEVGQLKLSFASPALHSVLPKILKIFRETHPDVEVILKEISTLEQVKALLKNEVDVGFLYPPINENSLNLQPILEEALMIVLPAYHPLAALKHLPLEALANEPFILHPRHEGPVLYDQIMSLCEQAGFQPKVVQEVAMSQTRIGWVAAGIGISFVFASLQNLINSEVVYRALDGATLTLQLAAAWRVDNSSPVLQEFLKVTQDLVHQSALKNIDSESKSLSIATRSNQQIIISANKV</sequence>
<dbReference type="InterPro" id="IPR036390">
    <property type="entry name" value="WH_DNA-bd_sf"/>
</dbReference>
<keyword evidence="3" id="KW-0238">DNA-binding</keyword>
<dbReference type="GO" id="GO:0032993">
    <property type="term" value="C:protein-DNA complex"/>
    <property type="evidence" value="ECO:0007669"/>
    <property type="project" value="TreeGrafter"/>
</dbReference>
<evidence type="ECO:0000313" key="6">
    <source>
        <dbReference type="EMBL" id="MBD2772691.1"/>
    </source>
</evidence>
<dbReference type="GO" id="GO:0003677">
    <property type="term" value="F:DNA binding"/>
    <property type="evidence" value="ECO:0007669"/>
    <property type="project" value="UniProtKB-KW"/>
</dbReference>
<evidence type="ECO:0000256" key="4">
    <source>
        <dbReference type="ARBA" id="ARBA00023163"/>
    </source>
</evidence>
<protein>
    <submittedName>
        <fullName evidence="6">LysR family transcriptional regulator</fullName>
    </submittedName>
</protein>
<dbReference type="PANTHER" id="PTHR30346:SF0">
    <property type="entry name" value="HCA OPERON TRANSCRIPTIONAL ACTIVATOR HCAR"/>
    <property type="match status" value="1"/>
</dbReference>
<dbReference type="FunFam" id="1.10.10.10:FF:000001">
    <property type="entry name" value="LysR family transcriptional regulator"/>
    <property type="match status" value="1"/>
</dbReference>
<dbReference type="InterPro" id="IPR000847">
    <property type="entry name" value="LysR_HTH_N"/>
</dbReference>
<keyword evidence="4" id="KW-0804">Transcription</keyword>
<dbReference type="EMBL" id="JACXAE010000043">
    <property type="protein sequence ID" value="MBD2772691.1"/>
    <property type="molecule type" value="Genomic_DNA"/>
</dbReference>
<dbReference type="InterPro" id="IPR036388">
    <property type="entry name" value="WH-like_DNA-bd_sf"/>
</dbReference>
<dbReference type="Pfam" id="PF03466">
    <property type="entry name" value="LysR_substrate"/>
    <property type="match status" value="1"/>
</dbReference>
<gene>
    <name evidence="6" type="ORF">ICL16_11580</name>
</gene>
<dbReference type="SUPFAM" id="SSF53850">
    <property type="entry name" value="Periplasmic binding protein-like II"/>
    <property type="match status" value="1"/>
</dbReference>
<dbReference type="Proteomes" id="UP000629098">
    <property type="component" value="Unassembled WGS sequence"/>
</dbReference>
<keyword evidence="2" id="KW-0805">Transcription regulation</keyword>
<feature type="domain" description="HTH lysR-type" evidence="5">
    <location>
        <begin position="1"/>
        <end position="58"/>
    </location>
</feature>
<organism evidence="6 7">
    <name type="scientific">Iningainema tapete BLCC-T55</name>
    <dbReference type="NCBI Taxonomy" id="2748662"/>
    <lineage>
        <taxon>Bacteria</taxon>
        <taxon>Bacillati</taxon>
        <taxon>Cyanobacteriota</taxon>
        <taxon>Cyanophyceae</taxon>
        <taxon>Nostocales</taxon>
        <taxon>Scytonemataceae</taxon>
        <taxon>Iningainema tapete</taxon>
    </lineage>
</organism>
<evidence type="ECO:0000256" key="3">
    <source>
        <dbReference type="ARBA" id="ARBA00023125"/>
    </source>
</evidence>
<proteinExistence type="inferred from homology"/>
<dbReference type="RefSeq" id="WP_190827580.1">
    <property type="nucleotide sequence ID" value="NZ_CAWPPI010000043.1"/>
</dbReference>
<dbReference type="CDD" id="cd08414">
    <property type="entry name" value="PBP2_LTTR_aromatics_like"/>
    <property type="match status" value="1"/>
</dbReference>
<evidence type="ECO:0000256" key="2">
    <source>
        <dbReference type="ARBA" id="ARBA00023015"/>
    </source>
</evidence>
<dbReference type="PROSITE" id="PS50931">
    <property type="entry name" value="HTH_LYSR"/>
    <property type="match status" value="1"/>
</dbReference>
<accession>A0A8J6XI16</accession>
<dbReference type="GO" id="GO:0003700">
    <property type="term" value="F:DNA-binding transcription factor activity"/>
    <property type="evidence" value="ECO:0007669"/>
    <property type="project" value="InterPro"/>
</dbReference>
<dbReference type="AlphaFoldDB" id="A0A8J6XI16"/>
<keyword evidence="7" id="KW-1185">Reference proteome</keyword>
<dbReference type="Gene3D" id="3.40.190.10">
    <property type="entry name" value="Periplasmic binding protein-like II"/>
    <property type="match status" value="2"/>
</dbReference>
<evidence type="ECO:0000256" key="1">
    <source>
        <dbReference type="ARBA" id="ARBA00009437"/>
    </source>
</evidence>
<evidence type="ECO:0000313" key="7">
    <source>
        <dbReference type="Proteomes" id="UP000629098"/>
    </source>
</evidence>
<comment type="similarity">
    <text evidence="1">Belongs to the LysR transcriptional regulatory family.</text>
</comment>
<reference evidence="6" key="1">
    <citation type="submission" date="2020-09" db="EMBL/GenBank/DDBJ databases">
        <title>Iningainema tapete sp. nov. (Scytonemataceae, Cyanobacteria) from greenhouses in central Florida (USA) produces two types of nodularin with biosynthetic potential for microcystin-LR and anabaenopeptins.</title>
        <authorList>
            <person name="Berthold D.E."/>
            <person name="Lefler F.W."/>
            <person name="Huang I.-S."/>
            <person name="Abdulla H."/>
            <person name="Zimba P.V."/>
            <person name="Laughinghouse H.D. IV."/>
        </authorList>
    </citation>
    <scope>NUCLEOTIDE SEQUENCE</scope>
    <source>
        <strain evidence="6">BLCCT55</strain>
    </source>
</reference>